<name>A0ABQ4GV48_9ACTN</name>
<keyword evidence="1" id="KW-0472">Membrane</keyword>
<feature type="transmembrane region" description="Helical" evidence="1">
    <location>
        <begin position="57"/>
        <end position="77"/>
    </location>
</feature>
<keyword evidence="1" id="KW-0812">Transmembrane</keyword>
<keyword evidence="3" id="KW-1185">Reference proteome</keyword>
<feature type="transmembrane region" description="Helical" evidence="1">
    <location>
        <begin position="89"/>
        <end position="110"/>
    </location>
</feature>
<dbReference type="EMBL" id="BOOF01000039">
    <property type="protein sequence ID" value="GIH65284.1"/>
    <property type="molecule type" value="Genomic_DNA"/>
</dbReference>
<dbReference type="Pfam" id="PF20587">
    <property type="entry name" value="DUF6789"/>
    <property type="match status" value="1"/>
</dbReference>
<keyword evidence="1" id="KW-1133">Transmembrane helix</keyword>
<dbReference type="InterPro" id="IPR046739">
    <property type="entry name" value="DUF6789"/>
</dbReference>
<evidence type="ECO:0000313" key="3">
    <source>
        <dbReference type="Proteomes" id="UP000660454"/>
    </source>
</evidence>
<feature type="transmembrane region" description="Helical" evidence="1">
    <location>
        <begin position="122"/>
        <end position="139"/>
    </location>
</feature>
<accession>A0ABQ4GV48</accession>
<comment type="caution">
    <text evidence="2">The sequence shown here is derived from an EMBL/GenBank/DDBJ whole genome shotgun (WGS) entry which is preliminary data.</text>
</comment>
<dbReference type="Proteomes" id="UP000660454">
    <property type="component" value="Unassembled WGS sequence"/>
</dbReference>
<protein>
    <recommendedName>
        <fullName evidence="4">DUF1440 domain-containing protein</fullName>
    </recommendedName>
</protein>
<dbReference type="RefSeq" id="WP_204051375.1">
    <property type="nucleotide sequence ID" value="NZ_BOOF01000039.1"/>
</dbReference>
<organism evidence="2 3">
    <name type="scientific">Microbispora siamensis</name>
    <dbReference type="NCBI Taxonomy" id="564413"/>
    <lineage>
        <taxon>Bacteria</taxon>
        <taxon>Bacillati</taxon>
        <taxon>Actinomycetota</taxon>
        <taxon>Actinomycetes</taxon>
        <taxon>Streptosporangiales</taxon>
        <taxon>Streptosporangiaceae</taxon>
        <taxon>Microbispora</taxon>
    </lineage>
</organism>
<sequence length="179" mass="19022">MMRNLVNGAVGGALATAVYSAMLMAADRAGLLEEPPPRRFVRMTLPGRDKPKKGENVLGTIAHFAFGSSCGSVLGLLSAGQRVPVPIGTAYGLLVWYFGYQGLAPSIGAYPPVPKDRAGRQAALLAGHLLWGTALALALNRLRTEKAPLTTELAPRVREQVRRVMPTPEPVSAQAGVRR</sequence>
<gene>
    <name evidence="2" type="ORF">Msi02_61010</name>
</gene>
<evidence type="ECO:0008006" key="4">
    <source>
        <dbReference type="Google" id="ProtNLM"/>
    </source>
</evidence>
<proteinExistence type="predicted"/>
<evidence type="ECO:0000313" key="2">
    <source>
        <dbReference type="EMBL" id="GIH65284.1"/>
    </source>
</evidence>
<evidence type="ECO:0000256" key="1">
    <source>
        <dbReference type="SAM" id="Phobius"/>
    </source>
</evidence>
<reference evidence="2 3" key="1">
    <citation type="submission" date="2021-01" db="EMBL/GenBank/DDBJ databases">
        <title>Whole genome shotgun sequence of Microbispora siamensis NBRC 104113.</title>
        <authorList>
            <person name="Komaki H."/>
            <person name="Tamura T."/>
        </authorList>
    </citation>
    <scope>NUCLEOTIDE SEQUENCE [LARGE SCALE GENOMIC DNA]</scope>
    <source>
        <strain evidence="2 3">NBRC 104113</strain>
    </source>
</reference>